<protein>
    <submittedName>
        <fullName evidence="2">Uncharacterized protein</fullName>
    </submittedName>
</protein>
<comment type="caution">
    <text evidence="2">The sequence shown here is derived from an EMBL/GenBank/DDBJ whole genome shotgun (WGS) entry which is preliminary data.</text>
</comment>
<sequence length="237" mass="27076">MTTLILGILNINMPYVCFVSIGMRRYVTRTPIHFGRATSRKADAEDQSGEEAQMLVSLHHRVLRSDHVPRVRGHREPHAYQGTKNVRLSMMTSRSNSCLSNNMKLLTNYKIYQTIMLINRYVITYLFTECQSNVVKPKPGTIIKSKPPKHQTKRFYYSKIFWVPFNKVPVVNASSRTSSSAGCDIFHLVFGKLLIIIFDCSLISLAVISDSFFFKLTRKFVLALFTSSIICPVINKT</sequence>
<dbReference type="EMBL" id="VYZN01000054">
    <property type="protein sequence ID" value="KAE9526583.1"/>
    <property type="molecule type" value="Genomic_DNA"/>
</dbReference>
<feature type="transmembrane region" description="Helical" evidence="1">
    <location>
        <begin position="185"/>
        <end position="208"/>
    </location>
</feature>
<proteinExistence type="predicted"/>
<dbReference type="Proteomes" id="UP000475862">
    <property type="component" value="Unassembled WGS sequence"/>
</dbReference>
<accession>A0A6G0T6K2</accession>
<evidence type="ECO:0000256" key="1">
    <source>
        <dbReference type="SAM" id="Phobius"/>
    </source>
</evidence>
<keyword evidence="1" id="KW-0472">Membrane</keyword>
<reference evidence="2 3" key="1">
    <citation type="submission" date="2019-08" db="EMBL/GenBank/DDBJ databases">
        <title>The genome of the soybean aphid Biotype 1, its phylome, world population structure and adaptation to the North American continent.</title>
        <authorList>
            <person name="Giordano R."/>
            <person name="Donthu R.K."/>
            <person name="Hernandez A.G."/>
            <person name="Wright C.L."/>
            <person name="Zimin A.V."/>
        </authorList>
    </citation>
    <scope>NUCLEOTIDE SEQUENCE [LARGE SCALE GENOMIC DNA]</scope>
    <source>
        <tissue evidence="2">Whole aphids</tissue>
    </source>
</reference>
<evidence type="ECO:0000313" key="2">
    <source>
        <dbReference type="EMBL" id="KAE9526583.1"/>
    </source>
</evidence>
<dbReference type="AlphaFoldDB" id="A0A6G0T6K2"/>
<keyword evidence="3" id="KW-1185">Reference proteome</keyword>
<keyword evidence="1" id="KW-0812">Transmembrane</keyword>
<keyword evidence="1" id="KW-1133">Transmembrane helix</keyword>
<evidence type="ECO:0000313" key="3">
    <source>
        <dbReference type="Proteomes" id="UP000475862"/>
    </source>
</evidence>
<gene>
    <name evidence="2" type="ORF">AGLY_013231</name>
</gene>
<organism evidence="2 3">
    <name type="scientific">Aphis glycines</name>
    <name type="common">Soybean aphid</name>
    <dbReference type="NCBI Taxonomy" id="307491"/>
    <lineage>
        <taxon>Eukaryota</taxon>
        <taxon>Metazoa</taxon>
        <taxon>Ecdysozoa</taxon>
        <taxon>Arthropoda</taxon>
        <taxon>Hexapoda</taxon>
        <taxon>Insecta</taxon>
        <taxon>Pterygota</taxon>
        <taxon>Neoptera</taxon>
        <taxon>Paraneoptera</taxon>
        <taxon>Hemiptera</taxon>
        <taxon>Sternorrhyncha</taxon>
        <taxon>Aphidomorpha</taxon>
        <taxon>Aphidoidea</taxon>
        <taxon>Aphididae</taxon>
        <taxon>Aphidini</taxon>
        <taxon>Aphis</taxon>
        <taxon>Aphis</taxon>
    </lineage>
</organism>
<name>A0A6G0T6K2_APHGL</name>